<evidence type="ECO:0000313" key="5">
    <source>
        <dbReference type="Proteomes" id="UP000694397"/>
    </source>
</evidence>
<reference evidence="4 5" key="1">
    <citation type="submission" date="2019-04" db="EMBL/GenBank/DDBJ databases">
        <authorList>
            <consortium name="Wellcome Sanger Institute Data Sharing"/>
        </authorList>
    </citation>
    <scope>NUCLEOTIDE SEQUENCE [LARGE SCALE GENOMIC DNA]</scope>
</reference>
<dbReference type="GeneTree" id="ENSGT00390000008787"/>
<dbReference type="InterPro" id="IPR041340">
    <property type="entry name" value="PIK3AP1_TIR"/>
</dbReference>
<keyword evidence="5" id="KW-1185">Reference proteome</keyword>
<reference evidence="4" key="3">
    <citation type="submission" date="2025-09" db="UniProtKB">
        <authorList>
            <consortium name="Ensembl"/>
        </authorList>
    </citation>
    <scope>IDENTIFICATION</scope>
</reference>
<evidence type="ECO:0000313" key="4">
    <source>
        <dbReference type="Ensembl" id="ENSSFOP00015009627.2"/>
    </source>
</evidence>
<feature type="compositionally biased region" description="Pro residues" evidence="2">
    <location>
        <begin position="831"/>
        <end position="848"/>
    </location>
</feature>
<feature type="compositionally biased region" description="Pro residues" evidence="2">
    <location>
        <begin position="794"/>
        <end position="806"/>
    </location>
</feature>
<sequence length="848" mass="96156">MSKSFSSATPSTSEVLIVHTSEAEEWAKYLQHVLRSSQMIPKNLIHLYPVYDTASLQEDDYDVFNCSRCIVLLLSMAFLDMQNNPEVLEVLKRLFYPPNKMVLFFCGVSESEMLSNYFEDWKKWRKLYPDDDPAIYISTILESLSDGEDYGTDSKTERQEDFDTLKDLREDAPRSAPTEDPPQALALPEESCGSSTELQIPAMGSDTDLCLTVQPDRILCGAHVRIYIILKCKLDTQAEAYVEFSSEECDAKRKPGKVENEYTVSVNSPAMPSGTVLITVYSSQVAVCTTHVTYFTGMEEVSKYLENIASPMEFMCQAFNVASSTESLDSLLTDLLKSRIPASGLSIFGISHLEQENMSSYQRNDELPTLLHFAAKYGLKKLVTVLLQCPGALQAYSVMNKFGDYPNNIAEKHGFLELRQFMDEYVETAHMLECETVTQAENEDVYECMSKCQDILRHSLNSGCKDDISETTIKMNLDCIEDLYEDMEKVWQESSNTEEDALRKFFQAGASGKFLNYTEEEENTEKGEDEGEENPADELEEPYNFCLSDEIYDTVEFINDTPEILNRPPAPIPRPCAVTESEDTKTYISKVFSEKQTRPKTKNAKDSQLLTGALQDGPQTTNYDPYAGMKTPGQRQLISLQERVKVGAISVEEAVQEFKEWQRNQEKRSQSLRFQQENLKRLRESITRRHKEKVKEGKDIDLEITAPLQYSCHRSTLVKMECAVYEPSPRVKSGATQPIERGSWQSGSTSSTSSTRSNRQSTHSTVSYSSGAENDYEENFEHQARPPCVFRTPEVPPMTPPPPIPRRIPDRMLDGSLQDIYTSSPSRTLPQRPPLRPSSPPPIPRRNW</sequence>
<dbReference type="AlphaFoldDB" id="A0A8C9R9B5"/>
<dbReference type="Gene3D" id="3.40.50.10140">
    <property type="entry name" value="Toll/interleukin-1 receptor homology (TIR) domain"/>
    <property type="match status" value="1"/>
</dbReference>
<dbReference type="CTD" id="118788"/>
<feature type="compositionally biased region" description="Acidic residues" evidence="2">
    <location>
        <begin position="518"/>
        <end position="540"/>
    </location>
</feature>
<proteinExistence type="predicted"/>
<dbReference type="RefSeq" id="XP_018593617.2">
    <property type="nucleotide sequence ID" value="XM_018738101.2"/>
</dbReference>
<evidence type="ECO:0000256" key="1">
    <source>
        <dbReference type="ARBA" id="ARBA00022553"/>
    </source>
</evidence>
<keyword evidence="1" id="KW-0597">Phosphoprotein</keyword>
<dbReference type="OrthoDB" id="8192811at2759"/>
<dbReference type="Proteomes" id="UP000694397">
    <property type="component" value="Chromosome 8"/>
</dbReference>
<name>A0A8C9R9B5_SCLFO</name>
<dbReference type="Pfam" id="PF14545">
    <property type="entry name" value="DBB"/>
    <property type="match status" value="1"/>
</dbReference>
<dbReference type="InterPro" id="IPR052446">
    <property type="entry name" value="B-cell_PI3K-Signaling_Adptrs"/>
</dbReference>
<dbReference type="PROSITE" id="PS51376">
    <property type="entry name" value="DBB"/>
    <property type="match status" value="1"/>
</dbReference>
<feature type="region of interest" description="Disordered" evidence="2">
    <location>
        <begin position="516"/>
        <end position="540"/>
    </location>
</feature>
<dbReference type="GO" id="GO:0005102">
    <property type="term" value="F:signaling receptor binding"/>
    <property type="evidence" value="ECO:0007669"/>
    <property type="project" value="TreeGrafter"/>
</dbReference>
<feature type="region of interest" description="Disordered" evidence="2">
    <location>
        <begin position="595"/>
        <end position="623"/>
    </location>
</feature>
<dbReference type="PANTHER" id="PTHR16267">
    <property type="entry name" value="BANK1/PIK3AP1 FAMILY MEMBER"/>
    <property type="match status" value="1"/>
</dbReference>
<dbReference type="GO" id="GO:0005829">
    <property type="term" value="C:cytosol"/>
    <property type="evidence" value="ECO:0007669"/>
    <property type="project" value="TreeGrafter"/>
</dbReference>
<dbReference type="Ensembl" id="ENSSFOT00015009758.2">
    <property type="protein sequence ID" value="ENSSFOP00015009627.2"/>
    <property type="gene ID" value="ENSSFOG00015006266.2"/>
</dbReference>
<dbReference type="GO" id="GO:0036312">
    <property type="term" value="F:phosphatidylinositol 3-kinase regulatory subunit binding"/>
    <property type="evidence" value="ECO:0007669"/>
    <property type="project" value="TreeGrafter"/>
</dbReference>
<dbReference type="PANTHER" id="PTHR16267:SF12">
    <property type="entry name" value="PHOSPHOINOSITIDE 3-KINASE ADAPTER PROTEIN 1"/>
    <property type="match status" value="1"/>
</dbReference>
<organism evidence="4 5">
    <name type="scientific">Scleropages formosus</name>
    <name type="common">Asian bonytongue</name>
    <name type="synonym">Osteoglossum formosum</name>
    <dbReference type="NCBI Taxonomy" id="113540"/>
    <lineage>
        <taxon>Eukaryota</taxon>
        <taxon>Metazoa</taxon>
        <taxon>Chordata</taxon>
        <taxon>Craniata</taxon>
        <taxon>Vertebrata</taxon>
        <taxon>Euteleostomi</taxon>
        <taxon>Actinopterygii</taxon>
        <taxon>Neopterygii</taxon>
        <taxon>Teleostei</taxon>
        <taxon>Osteoglossocephala</taxon>
        <taxon>Osteoglossomorpha</taxon>
        <taxon>Osteoglossiformes</taxon>
        <taxon>Osteoglossidae</taxon>
        <taxon>Scleropages</taxon>
    </lineage>
</organism>
<feature type="region of interest" description="Disordered" evidence="2">
    <location>
        <begin position="729"/>
        <end position="848"/>
    </location>
</feature>
<evidence type="ECO:0000259" key="3">
    <source>
        <dbReference type="PROSITE" id="PS51376"/>
    </source>
</evidence>
<feature type="region of interest" description="Disordered" evidence="2">
    <location>
        <begin position="170"/>
        <end position="191"/>
    </location>
</feature>
<dbReference type="InterPro" id="IPR017893">
    <property type="entry name" value="DBB_domain"/>
</dbReference>
<dbReference type="InterPro" id="IPR035897">
    <property type="entry name" value="Toll_tir_struct_dom_sf"/>
</dbReference>
<dbReference type="Pfam" id="PF18567">
    <property type="entry name" value="TIR_3"/>
    <property type="match status" value="1"/>
</dbReference>
<accession>A0A8C9R9B5</accession>
<feature type="compositionally biased region" description="Low complexity" evidence="2">
    <location>
        <begin position="742"/>
        <end position="765"/>
    </location>
</feature>
<dbReference type="SMART" id="SM01282">
    <property type="entry name" value="DBB"/>
    <property type="match status" value="1"/>
</dbReference>
<gene>
    <name evidence="4" type="primary">pik3ap1</name>
</gene>
<feature type="domain" description="DBB" evidence="3">
    <location>
        <begin position="213"/>
        <end position="348"/>
    </location>
</feature>
<dbReference type="GeneID" id="108925824"/>
<reference evidence="4" key="2">
    <citation type="submission" date="2025-08" db="UniProtKB">
        <authorList>
            <consortium name="Ensembl"/>
        </authorList>
    </citation>
    <scope>IDENTIFICATION</scope>
</reference>
<evidence type="ECO:0000256" key="2">
    <source>
        <dbReference type="SAM" id="MobiDB-lite"/>
    </source>
</evidence>
<protein>
    <submittedName>
        <fullName evidence="4">Phosphoinositide-3-kinase adaptor protein 1</fullName>
    </submittedName>
</protein>